<evidence type="ECO:0000256" key="1">
    <source>
        <dbReference type="SAM" id="MobiDB-lite"/>
    </source>
</evidence>
<dbReference type="EMBL" id="JH816823">
    <property type="protein sequence ID" value="EKC22891.1"/>
    <property type="molecule type" value="Genomic_DNA"/>
</dbReference>
<organism evidence="2">
    <name type="scientific">Magallana gigas</name>
    <name type="common">Pacific oyster</name>
    <name type="synonym">Crassostrea gigas</name>
    <dbReference type="NCBI Taxonomy" id="29159"/>
    <lineage>
        <taxon>Eukaryota</taxon>
        <taxon>Metazoa</taxon>
        <taxon>Spiralia</taxon>
        <taxon>Lophotrochozoa</taxon>
        <taxon>Mollusca</taxon>
        <taxon>Bivalvia</taxon>
        <taxon>Autobranchia</taxon>
        <taxon>Pteriomorphia</taxon>
        <taxon>Ostreida</taxon>
        <taxon>Ostreoidea</taxon>
        <taxon>Ostreidae</taxon>
        <taxon>Magallana</taxon>
    </lineage>
</organism>
<dbReference type="HOGENOM" id="CLU_618560_0_0_1"/>
<gene>
    <name evidence="2" type="ORF">CGI_10001259</name>
</gene>
<dbReference type="InParanoid" id="K1QMM0"/>
<sequence length="443" mass="50012">MVDSVSWGFKLALFPTSNENLTVEMPQIPEDVIAHESFIDDVIVPAINNGDDNANRADGSRPSPVTEHTISRNFRGQHEVVKKNAPKIIKLLSTSDVRVKRSTAFESTRGAEMMQDSAVTMTSDSSTRRSSDFTETPGLSQNQNNSESNQNYCPLRIYTAGSGVITGNKIYGLLKKPCPDNKPSEHDQDYVRHILQRIQEFLAKSVHFTSQLLSKISEIIRNDSLIEKLKQEDFKCYASENMLENETTAENLTVELHTSLLKSYALLDLAIKKRCQNETVRYDNICVDVQQLRKSVKGLLCGIENFSVLKGIDIIDFPLYSSPDDDGFQHLSFELYMYLHALNPKMLIVGSVISKGVVKCIRVCMWLGYHQQLSQACIMDENMTRRPADAMQNNIIKNVVGMFQQRMLVLLFPHNFLFDGVISCSKCGVGILEIKCRRNKEPE</sequence>
<name>K1QMM0_MAGGI</name>
<proteinExistence type="predicted"/>
<feature type="region of interest" description="Disordered" evidence="1">
    <location>
        <begin position="115"/>
        <end position="150"/>
    </location>
</feature>
<reference evidence="2" key="1">
    <citation type="journal article" date="2012" name="Nature">
        <title>The oyster genome reveals stress adaptation and complexity of shell formation.</title>
        <authorList>
            <person name="Zhang G."/>
            <person name="Fang X."/>
            <person name="Guo X."/>
            <person name="Li L."/>
            <person name="Luo R."/>
            <person name="Xu F."/>
            <person name="Yang P."/>
            <person name="Zhang L."/>
            <person name="Wang X."/>
            <person name="Qi H."/>
            <person name="Xiong Z."/>
            <person name="Que H."/>
            <person name="Xie Y."/>
            <person name="Holland P.W."/>
            <person name="Paps J."/>
            <person name="Zhu Y."/>
            <person name="Wu F."/>
            <person name="Chen Y."/>
            <person name="Wang J."/>
            <person name="Peng C."/>
            <person name="Meng J."/>
            <person name="Yang L."/>
            <person name="Liu J."/>
            <person name="Wen B."/>
            <person name="Zhang N."/>
            <person name="Huang Z."/>
            <person name="Zhu Q."/>
            <person name="Feng Y."/>
            <person name="Mount A."/>
            <person name="Hedgecock D."/>
            <person name="Xu Z."/>
            <person name="Liu Y."/>
            <person name="Domazet-Loso T."/>
            <person name="Du Y."/>
            <person name="Sun X."/>
            <person name="Zhang S."/>
            <person name="Liu B."/>
            <person name="Cheng P."/>
            <person name="Jiang X."/>
            <person name="Li J."/>
            <person name="Fan D."/>
            <person name="Wang W."/>
            <person name="Fu W."/>
            <person name="Wang T."/>
            <person name="Wang B."/>
            <person name="Zhang J."/>
            <person name="Peng Z."/>
            <person name="Li Y."/>
            <person name="Li N."/>
            <person name="Wang J."/>
            <person name="Chen M."/>
            <person name="He Y."/>
            <person name="Tan F."/>
            <person name="Song X."/>
            <person name="Zheng Q."/>
            <person name="Huang R."/>
            <person name="Yang H."/>
            <person name="Du X."/>
            <person name="Chen L."/>
            <person name="Yang M."/>
            <person name="Gaffney P.M."/>
            <person name="Wang S."/>
            <person name="Luo L."/>
            <person name="She Z."/>
            <person name="Ming Y."/>
            <person name="Huang W."/>
            <person name="Zhang S."/>
            <person name="Huang B."/>
            <person name="Zhang Y."/>
            <person name="Qu T."/>
            <person name="Ni P."/>
            <person name="Miao G."/>
            <person name="Wang J."/>
            <person name="Wang Q."/>
            <person name="Steinberg C.E."/>
            <person name="Wang H."/>
            <person name="Li N."/>
            <person name="Qian L."/>
            <person name="Zhang G."/>
            <person name="Li Y."/>
            <person name="Yang H."/>
            <person name="Liu X."/>
            <person name="Wang J."/>
            <person name="Yin Y."/>
            <person name="Wang J."/>
        </authorList>
    </citation>
    <scope>NUCLEOTIDE SEQUENCE [LARGE SCALE GENOMIC DNA]</scope>
    <source>
        <strain evidence="2">05x7-T-G4-1.051#20</strain>
    </source>
</reference>
<protein>
    <submittedName>
        <fullName evidence="2">Uncharacterized protein</fullName>
    </submittedName>
</protein>
<accession>K1QMM0</accession>
<evidence type="ECO:0000313" key="2">
    <source>
        <dbReference type="EMBL" id="EKC22891.1"/>
    </source>
</evidence>
<feature type="compositionally biased region" description="Low complexity" evidence="1">
    <location>
        <begin position="140"/>
        <end position="150"/>
    </location>
</feature>
<dbReference type="AlphaFoldDB" id="K1QMM0"/>